<evidence type="ECO:0000313" key="4">
    <source>
        <dbReference type="EMBL" id="OZG52870.1"/>
    </source>
</evidence>
<gene>
    <name evidence="4" type="ORF">PSSU_0488</name>
</gene>
<dbReference type="EMBL" id="MWWQ01000005">
    <property type="protein sequence ID" value="OZG52870.1"/>
    <property type="molecule type" value="Genomic_DNA"/>
</dbReference>
<dbReference type="PANTHER" id="PTHR33777">
    <property type="entry name" value="UPF0045 PROTEIN ECM15"/>
    <property type="match status" value="1"/>
</dbReference>
<dbReference type="GO" id="GO:0005829">
    <property type="term" value="C:cytosol"/>
    <property type="evidence" value="ECO:0007669"/>
    <property type="project" value="TreeGrafter"/>
</dbReference>
<organism evidence="4 5">
    <name type="scientific">Pseudoscardovia suis</name>
    <dbReference type="NCBI Taxonomy" id="987063"/>
    <lineage>
        <taxon>Bacteria</taxon>
        <taxon>Bacillati</taxon>
        <taxon>Actinomycetota</taxon>
        <taxon>Actinomycetes</taxon>
        <taxon>Bifidobacteriales</taxon>
        <taxon>Bifidobacteriaceae</taxon>
        <taxon>Pseudoscardovia</taxon>
    </lineage>
</organism>
<dbReference type="OrthoDB" id="9793516at2"/>
<feature type="region of interest" description="Disordered" evidence="2">
    <location>
        <begin position="1"/>
        <end position="26"/>
    </location>
</feature>
<dbReference type="SUPFAM" id="SSF89957">
    <property type="entry name" value="MTH1187/YkoF-like"/>
    <property type="match status" value="1"/>
</dbReference>
<evidence type="ECO:0000259" key="3">
    <source>
        <dbReference type="Pfam" id="PF01910"/>
    </source>
</evidence>
<dbReference type="NCBIfam" id="TIGR00106">
    <property type="entry name" value="MTH1187 family thiamine-binding protein"/>
    <property type="match status" value="1"/>
</dbReference>
<accession>A0A261F177</accession>
<dbReference type="Pfam" id="PF01910">
    <property type="entry name" value="Thiamine_BP"/>
    <property type="match status" value="1"/>
</dbReference>
<dbReference type="Gene3D" id="3.30.70.930">
    <property type="match status" value="1"/>
</dbReference>
<evidence type="ECO:0000256" key="2">
    <source>
        <dbReference type="SAM" id="MobiDB-lite"/>
    </source>
</evidence>
<feature type="compositionally biased region" description="Polar residues" evidence="2">
    <location>
        <begin position="1"/>
        <end position="14"/>
    </location>
</feature>
<evidence type="ECO:0000313" key="5">
    <source>
        <dbReference type="Proteomes" id="UP000216454"/>
    </source>
</evidence>
<dbReference type="InterPro" id="IPR051614">
    <property type="entry name" value="UPF0045_domain"/>
</dbReference>
<sequence>MTSASTHGNCTIDDNSGKRAPKSPTDPTYVNTLASVAIYPNGVGEELSQYVSQAVEVIRESGLTNETHSMATEIEGDLDDVLRVIRDATMKLAGQGYRTGVHLSLDIRPKFRDQMHAKVKLVDSILAQQDDATHDENAL</sequence>
<protein>
    <recommendedName>
        <fullName evidence="3">Thiamine-binding protein domain-containing protein</fullName>
    </recommendedName>
</protein>
<evidence type="ECO:0000256" key="1">
    <source>
        <dbReference type="ARBA" id="ARBA00010272"/>
    </source>
</evidence>
<dbReference type="InterPro" id="IPR029756">
    <property type="entry name" value="MTH1187/YkoF-like"/>
</dbReference>
<feature type="domain" description="Thiamine-binding protein" evidence="3">
    <location>
        <begin position="34"/>
        <end position="122"/>
    </location>
</feature>
<dbReference type="Proteomes" id="UP000216454">
    <property type="component" value="Unassembled WGS sequence"/>
</dbReference>
<comment type="similarity">
    <text evidence="1">Belongs to the UPF0045 family.</text>
</comment>
<reference evidence="4 5" key="1">
    <citation type="journal article" date="2017" name="BMC Genomics">
        <title>Comparative genomic and phylogenomic analyses of the Bifidobacteriaceae family.</title>
        <authorList>
            <person name="Lugli G.A."/>
            <person name="Milani C."/>
            <person name="Turroni F."/>
            <person name="Duranti S."/>
            <person name="Mancabelli L."/>
            <person name="Mangifesta M."/>
            <person name="Ferrario C."/>
            <person name="Modesto M."/>
            <person name="Mattarelli P."/>
            <person name="Jiri K."/>
            <person name="van Sinderen D."/>
            <person name="Ventura M."/>
        </authorList>
    </citation>
    <scope>NUCLEOTIDE SEQUENCE [LARGE SCALE GENOMIC DNA]</scope>
    <source>
        <strain evidence="4 5">DSM 24744</strain>
    </source>
</reference>
<keyword evidence="5" id="KW-1185">Reference proteome</keyword>
<comment type="caution">
    <text evidence="4">The sequence shown here is derived from an EMBL/GenBank/DDBJ whole genome shotgun (WGS) entry which is preliminary data.</text>
</comment>
<dbReference type="RefSeq" id="WP_094690794.1">
    <property type="nucleotide sequence ID" value="NZ_MWWQ01000005.1"/>
</dbReference>
<dbReference type="PANTHER" id="PTHR33777:SF1">
    <property type="entry name" value="UPF0045 PROTEIN ECM15"/>
    <property type="match status" value="1"/>
</dbReference>
<name>A0A261F177_9BIFI</name>
<dbReference type="InterPro" id="IPR002767">
    <property type="entry name" value="Thiamine_BP"/>
</dbReference>
<dbReference type="AlphaFoldDB" id="A0A261F177"/>
<proteinExistence type="inferred from homology"/>